<accession>A0A2B7Y9H1</accession>
<evidence type="ECO:0000313" key="2">
    <source>
        <dbReference type="EMBL" id="PGH17711.1"/>
    </source>
</evidence>
<organism evidence="2 3">
    <name type="scientific">Polytolypa hystricis (strain UAMH7299)</name>
    <dbReference type="NCBI Taxonomy" id="1447883"/>
    <lineage>
        <taxon>Eukaryota</taxon>
        <taxon>Fungi</taxon>
        <taxon>Dikarya</taxon>
        <taxon>Ascomycota</taxon>
        <taxon>Pezizomycotina</taxon>
        <taxon>Eurotiomycetes</taxon>
        <taxon>Eurotiomycetidae</taxon>
        <taxon>Onygenales</taxon>
        <taxon>Onygenales incertae sedis</taxon>
        <taxon>Polytolypa</taxon>
    </lineage>
</organism>
<dbReference type="AlphaFoldDB" id="A0A2B7Y9H1"/>
<dbReference type="Proteomes" id="UP000224634">
    <property type="component" value="Unassembled WGS sequence"/>
</dbReference>
<name>A0A2B7Y9H1_POLH7</name>
<evidence type="ECO:0008006" key="4">
    <source>
        <dbReference type="Google" id="ProtNLM"/>
    </source>
</evidence>
<feature type="region of interest" description="Disordered" evidence="1">
    <location>
        <begin position="109"/>
        <end position="135"/>
    </location>
</feature>
<dbReference type="STRING" id="1447883.A0A2B7Y9H1"/>
<evidence type="ECO:0000313" key="3">
    <source>
        <dbReference type="Proteomes" id="UP000224634"/>
    </source>
</evidence>
<dbReference type="SUPFAM" id="SSF52047">
    <property type="entry name" value="RNI-like"/>
    <property type="match status" value="1"/>
</dbReference>
<gene>
    <name evidence="2" type="ORF">AJ80_04719</name>
</gene>
<sequence length="697" mass="79215">MAPTLRPLVPHPPSQSSRPERASRKRVTSYREYSSDTDNFAVSVDDEAASYHPSPSRSSPRKRTRRLLTLPDDSPTQSQPPSRSSITAPVPKITRASSLYEKRSLFRNTSAKSKKIASPGKNNTRPQQHTPMANPPANVGTIPPWQTLPYHVLFDIFMRVFSSSSPQDELEVLRSVKWLLRMARLCRAFHDPAIAALFYSPPLYPPVRFRDLENLLSRPQETLSTNYQNKVKRLDIDIQSHPLRHYDIHRLVALTPRLKHLQLYIGEEHISSGLLPNFVPWDIWVDLLNALDEAGCHLHSWQWNGDFLGTERDFPLSLLTEAHTRPCLVDLKTLRIENMFKWICLSTKEDEAKALGPTLASSLTALPYLRSLEVRKSWIVDDGFLLNLPTSLTCLSLVNCDQVDSALLETYLASHGQHLRRLSLDQNRHLNMSFTKDLAKACPHLEVFKIGFTCTPIDFYHHHTAPKFDRLLEDSEVPSWPPTLRYLELDRIQKCNLGMAQALFSSLIDSAPNLPALRTLILTAAINIPWRDRATFRKQRVRKLEKVFQRMSAPPNPNWDSLSKVGSEGNELSGGQSDATNGHADDSGTEIIRIRRPKRQSVRLAEQKLSEMSNDDDGEDGMFSDLAAHASASADEGLWSKKDFIQGMCDVVEIRIDNLRPMDHMFTADDFRDEEVSGDEDWSEQDVDVDVEDEHAW</sequence>
<dbReference type="OrthoDB" id="5395390at2759"/>
<proteinExistence type="predicted"/>
<feature type="compositionally biased region" description="Polar residues" evidence="1">
    <location>
        <begin position="120"/>
        <end position="131"/>
    </location>
</feature>
<dbReference type="InterPro" id="IPR032675">
    <property type="entry name" value="LRR_dom_sf"/>
</dbReference>
<reference evidence="2 3" key="1">
    <citation type="submission" date="2017-10" db="EMBL/GenBank/DDBJ databases">
        <title>Comparative genomics in systemic dimorphic fungi from Ajellomycetaceae.</title>
        <authorList>
            <person name="Munoz J.F."/>
            <person name="Mcewen J.G."/>
            <person name="Clay O.K."/>
            <person name="Cuomo C.A."/>
        </authorList>
    </citation>
    <scope>NUCLEOTIDE SEQUENCE [LARGE SCALE GENOMIC DNA]</scope>
    <source>
        <strain evidence="2 3">UAMH7299</strain>
    </source>
</reference>
<feature type="region of interest" description="Disordered" evidence="1">
    <location>
        <begin position="547"/>
        <end position="603"/>
    </location>
</feature>
<dbReference type="EMBL" id="PDNA01000062">
    <property type="protein sequence ID" value="PGH17711.1"/>
    <property type="molecule type" value="Genomic_DNA"/>
</dbReference>
<keyword evidence="3" id="KW-1185">Reference proteome</keyword>
<feature type="compositionally biased region" description="Low complexity" evidence="1">
    <location>
        <begin position="67"/>
        <end position="85"/>
    </location>
</feature>
<dbReference type="Gene3D" id="3.80.10.10">
    <property type="entry name" value="Ribonuclease Inhibitor"/>
    <property type="match status" value="1"/>
</dbReference>
<evidence type="ECO:0000256" key="1">
    <source>
        <dbReference type="SAM" id="MobiDB-lite"/>
    </source>
</evidence>
<feature type="region of interest" description="Disordered" evidence="1">
    <location>
        <begin position="1"/>
        <end position="93"/>
    </location>
</feature>
<protein>
    <recommendedName>
        <fullName evidence="4">F-box domain-containing protein</fullName>
    </recommendedName>
</protein>
<feature type="region of interest" description="Disordered" evidence="1">
    <location>
        <begin position="674"/>
        <end position="697"/>
    </location>
</feature>
<comment type="caution">
    <text evidence="2">The sequence shown here is derived from an EMBL/GenBank/DDBJ whole genome shotgun (WGS) entry which is preliminary data.</text>
</comment>